<reference evidence="1 2" key="1">
    <citation type="submission" date="2014-03" db="EMBL/GenBank/DDBJ databases">
        <title>Draft genome of the hookworm Oesophagostomum dentatum.</title>
        <authorList>
            <person name="Mitreva M."/>
        </authorList>
    </citation>
    <scope>NUCLEOTIDE SEQUENCE [LARGE SCALE GENOMIC DNA]</scope>
    <source>
        <strain evidence="1 2">OD-Hann</strain>
    </source>
</reference>
<dbReference type="AlphaFoldDB" id="A0A0B1SRI1"/>
<dbReference type="OrthoDB" id="5779730at2759"/>
<sequence>MISDFVTETESNDVPKQYSLITFDENVVTNVISTSHTKQFVDTFINTLNNFTNSDPATTLGGDALQEAYKITIQPPSVIFLFAAHFFTKFPAIYAKQRLGTQFLPVLTSIVKENALVYDDGFKDCSTAQTVTFHVESKASKVVLVITGNDVSLPGAVSVMDGQGNNLTVAANGTLLSDAAALVVSFALKPWGPFAGLWTVTIKTTTGSCFIQARTQSPVHVIPGFSSSRDVDFVKSGPFSSLGTSNSVYVAARVTNSLNDNYGVTIDSLSIDQADFTAPWQDKRL</sequence>
<keyword evidence="2" id="KW-1185">Reference proteome</keyword>
<evidence type="ECO:0000313" key="2">
    <source>
        <dbReference type="Proteomes" id="UP000053660"/>
    </source>
</evidence>
<accession>A0A0B1SRI1</accession>
<dbReference type="PANTHER" id="PTHR47324">
    <property type="entry name" value="PROTEIN IRG-7-RELATED"/>
    <property type="match status" value="1"/>
</dbReference>
<dbReference type="PANTHER" id="PTHR47324:SF3">
    <property type="entry name" value="EGF-LIKE DOMAIN-CONTAINING PROTEIN"/>
    <property type="match status" value="1"/>
</dbReference>
<organism evidence="1 2">
    <name type="scientific">Oesophagostomum dentatum</name>
    <name type="common">Nodular worm</name>
    <dbReference type="NCBI Taxonomy" id="61180"/>
    <lineage>
        <taxon>Eukaryota</taxon>
        <taxon>Metazoa</taxon>
        <taxon>Ecdysozoa</taxon>
        <taxon>Nematoda</taxon>
        <taxon>Chromadorea</taxon>
        <taxon>Rhabditida</taxon>
        <taxon>Rhabditina</taxon>
        <taxon>Rhabditomorpha</taxon>
        <taxon>Strongyloidea</taxon>
        <taxon>Strongylidae</taxon>
        <taxon>Oesophagostomum</taxon>
    </lineage>
</organism>
<gene>
    <name evidence="1" type="ORF">OESDEN_12675</name>
</gene>
<evidence type="ECO:0000313" key="1">
    <source>
        <dbReference type="EMBL" id="KHJ87549.1"/>
    </source>
</evidence>
<feature type="non-terminal residue" evidence="1">
    <location>
        <position position="285"/>
    </location>
</feature>
<protein>
    <submittedName>
        <fullName evidence="1">Uncharacterized protein</fullName>
    </submittedName>
</protein>
<dbReference type="Proteomes" id="UP000053660">
    <property type="component" value="Unassembled WGS sequence"/>
</dbReference>
<dbReference type="EMBL" id="KN557507">
    <property type="protein sequence ID" value="KHJ87549.1"/>
    <property type="molecule type" value="Genomic_DNA"/>
</dbReference>
<name>A0A0B1SRI1_OESDE</name>
<proteinExistence type="predicted"/>
<dbReference type="InterPro" id="IPR053295">
    <property type="entry name" value="Innate_immunity_reg"/>
</dbReference>